<dbReference type="PIRSF" id="PIRSF003135">
    <property type="entry name" value="Primosomal_n"/>
    <property type="match status" value="1"/>
</dbReference>
<dbReference type="GO" id="GO:1990077">
    <property type="term" value="C:primosome complex"/>
    <property type="evidence" value="ECO:0007669"/>
    <property type="project" value="UniProtKB-UniRule"/>
</dbReference>
<reference evidence="6" key="1">
    <citation type="submission" date="2016-10" db="EMBL/GenBank/DDBJ databases">
        <authorList>
            <person name="Varghese N."/>
            <person name="Submissions S."/>
        </authorList>
    </citation>
    <scope>NUCLEOTIDE SEQUENCE [LARGE SCALE GENOMIC DNA]</scope>
    <source>
        <strain evidence="6">CGMCC 1.10824</strain>
    </source>
</reference>
<dbReference type="Pfam" id="PF22657">
    <property type="entry name" value="SSB_1"/>
    <property type="match status" value="1"/>
</dbReference>
<evidence type="ECO:0000313" key="5">
    <source>
        <dbReference type="EMBL" id="SDB14554.1"/>
    </source>
</evidence>
<accession>A0A1G6B1J2</accession>
<evidence type="ECO:0000256" key="3">
    <source>
        <dbReference type="ARBA" id="ARBA00023125"/>
    </source>
</evidence>
<dbReference type="GO" id="GO:0003697">
    <property type="term" value="F:single-stranded DNA binding"/>
    <property type="evidence" value="ECO:0007669"/>
    <property type="project" value="UniProtKB-UniRule"/>
</dbReference>
<dbReference type="SUPFAM" id="SSF50249">
    <property type="entry name" value="Nucleic acid-binding proteins"/>
    <property type="match status" value="1"/>
</dbReference>
<dbReference type="HAMAP" id="MF_00720">
    <property type="entry name" value="PriB"/>
    <property type="match status" value="1"/>
</dbReference>
<comment type="subunit">
    <text evidence="4">Homodimer. Interacts with PriA and DnaT. Component of the replication restart primosome. Primosome assembly occurs via a 'hand-off' mechanism. PriA binds to replication forks, subsequently PriB then DnaT bind; DnaT then displaces ssDNA to generate the helicase loading substrate.</text>
</comment>
<evidence type="ECO:0000256" key="4">
    <source>
        <dbReference type="HAMAP-Rule" id="MF_00720"/>
    </source>
</evidence>
<dbReference type="InterPro" id="IPR000424">
    <property type="entry name" value="Primosome_PriB/ssb"/>
</dbReference>
<dbReference type="AlphaFoldDB" id="A0A1G6B1J2"/>
<dbReference type="InterPro" id="IPR012340">
    <property type="entry name" value="NA-bd_OB-fold"/>
</dbReference>
<protein>
    <recommendedName>
        <fullName evidence="4">Replication restart protein PriB</fullName>
    </recommendedName>
</protein>
<evidence type="ECO:0000313" key="6">
    <source>
        <dbReference type="Proteomes" id="UP000199626"/>
    </source>
</evidence>
<dbReference type="GO" id="GO:0006269">
    <property type="term" value="P:DNA replication, synthesis of primer"/>
    <property type="evidence" value="ECO:0007669"/>
    <property type="project" value="UniProtKB-KW"/>
</dbReference>
<keyword evidence="6" id="KW-1185">Reference proteome</keyword>
<dbReference type="Proteomes" id="UP000199626">
    <property type="component" value="Unassembled WGS sequence"/>
</dbReference>
<comment type="function">
    <text evidence="4">Involved in the restart of stalled replication forks, which reloads the replicative helicase on sites other than the origin of replication; the PriA-PriB pathway is the major replication restart pathway. During primosome assembly it facilitates complex formation between PriA and DnaT on DNA; stabilizes PriA on DNA. Stimulates the DNA unwinding activity of PriA helicase.</text>
</comment>
<keyword evidence="3 4" id="KW-0238">DNA-binding</keyword>
<dbReference type="PROSITE" id="PS50935">
    <property type="entry name" value="SSB"/>
    <property type="match status" value="1"/>
</dbReference>
<evidence type="ECO:0000256" key="1">
    <source>
        <dbReference type="ARBA" id="ARBA00022515"/>
    </source>
</evidence>
<keyword evidence="1 4" id="KW-0639">Primosome</keyword>
<dbReference type="EMBL" id="FMXN01000002">
    <property type="protein sequence ID" value="SDB14554.1"/>
    <property type="molecule type" value="Genomic_DNA"/>
</dbReference>
<keyword evidence="2 4" id="KW-0235">DNA replication</keyword>
<dbReference type="STRING" id="1159017.SAMN02927930_00597"/>
<name>A0A1G6B1J2_9GAMM</name>
<dbReference type="Gene3D" id="2.40.50.140">
    <property type="entry name" value="Nucleic acid-binding proteins"/>
    <property type="match status" value="1"/>
</dbReference>
<dbReference type="InterPro" id="IPR023646">
    <property type="entry name" value="Prisomal_replication_PriB"/>
</dbReference>
<gene>
    <name evidence="4" type="primary">priB</name>
    <name evidence="5" type="ORF">SAMN02927930_00597</name>
</gene>
<proteinExistence type="inferred from homology"/>
<evidence type="ECO:0000256" key="2">
    <source>
        <dbReference type="ARBA" id="ARBA00022705"/>
    </source>
</evidence>
<dbReference type="NCBIfam" id="TIGR04418">
    <property type="entry name" value="PriB_gamma"/>
    <property type="match status" value="1"/>
</dbReference>
<sequence>MSTIVDNHYQLGGSVIKPPRLTSSPAGIQHLSFVLEHRSEQLEAGFSRRSFVRIAVVMSGDSAVQWANNLKVGDVVQASGFLNRIEDKNGIGKLVLHAQQLVKI</sequence>
<dbReference type="RefSeq" id="WP_233340086.1">
    <property type="nucleotide sequence ID" value="NZ_FMXN01000002.1"/>
</dbReference>
<comment type="similarity">
    <text evidence="4">Belongs to the PriB family.</text>
</comment>
<organism evidence="5 6">
    <name type="scientific">Pseudidiomarina indica</name>
    <dbReference type="NCBI Taxonomy" id="1159017"/>
    <lineage>
        <taxon>Bacteria</taxon>
        <taxon>Pseudomonadati</taxon>
        <taxon>Pseudomonadota</taxon>
        <taxon>Gammaproteobacteria</taxon>
        <taxon>Alteromonadales</taxon>
        <taxon>Idiomarinaceae</taxon>
        <taxon>Pseudidiomarina</taxon>
    </lineage>
</organism>